<sequence length="461" mass="49087">MSETVTVRHSTRELASFLARLRFDDIPDEAVERTKDLFLDWVGSALAGSNERPVRTLERFAREMGPAGGPSEDLTSRRRTSPLFAALVNGAASHVVEQDDLHNASVFHPATVVFPAALAAAQQTGASGREFLAASVAGYEAGVRVGRFLGRSHYRVFHTTGTAGTLAAAAAVSHLLGAGEETTLHALGSAGTQAAGLWEFLRDAADSKQLHTAKAASDGLLAAYLARDGFTGAGRILEGERGMAAGMSSDADPNKLVEGLGASWAVLETSFKYHASCRHTHPAADALLKGMREHRLAADDITRVRACVHQAAIDVLGPVTDPRTIHQSKFSMGFVLAVIARNGSAGINDFTEEALGDAALRRFSDKVEMVLDSEVDAAYPRRWIGLVEIETKGGGRFTSRVDVPKGDPGNTLGCEELEEKARNLAAYGGGASEGEMDRIVARIWGLEEETDVRDLLPEGSE</sequence>
<proteinExistence type="inferred from homology"/>
<dbReference type="InterPro" id="IPR005656">
    <property type="entry name" value="MmgE_PrpD"/>
</dbReference>
<accession>A0A6G8Q608</accession>
<dbReference type="InterPro" id="IPR036148">
    <property type="entry name" value="MmgE/PrpD_sf"/>
</dbReference>
<dbReference type="GO" id="GO:0016829">
    <property type="term" value="F:lyase activity"/>
    <property type="evidence" value="ECO:0007669"/>
    <property type="project" value="InterPro"/>
</dbReference>
<name>A0A6G8Q608_9ACTN</name>
<dbReference type="InterPro" id="IPR042188">
    <property type="entry name" value="MmgE/PrpD_sf_2"/>
</dbReference>
<dbReference type="PANTHER" id="PTHR16943:SF8">
    <property type="entry name" value="2-METHYLCITRATE DEHYDRATASE"/>
    <property type="match status" value="1"/>
</dbReference>
<dbReference type="InterPro" id="IPR042183">
    <property type="entry name" value="MmgE/PrpD_sf_1"/>
</dbReference>
<dbReference type="Pfam" id="PF03972">
    <property type="entry name" value="MmgE_PrpD_N"/>
    <property type="match status" value="1"/>
</dbReference>
<evidence type="ECO:0000259" key="3">
    <source>
        <dbReference type="Pfam" id="PF19305"/>
    </source>
</evidence>
<dbReference type="PANTHER" id="PTHR16943">
    <property type="entry name" value="2-METHYLCITRATE DEHYDRATASE-RELATED"/>
    <property type="match status" value="1"/>
</dbReference>
<evidence type="ECO:0000259" key="2">
    <source>
        <dbReference type="Pfam" id="PF03972"/>
    </source>
</evidence>
<dbReference type="AlphaFoldDB" id="A0A6G8Q608"/>
<gene>
    <name evidence="4" type="ORF">GBA63_03960</name>
</gene>
<dbReference type="InterPro" id="IPR045336">
    <property type="entry name" value="MmgE_PrpD_N"/>
</dbReference>
<dbReference type="SUPFAM" id="SSF103378">
    <property type="entry name" value="2-methylcitrate dehydratase PrpD"/>
    <property type="match status" value="1"/>
</dbReference>
<dbReference type="RefSeq" id="WP_166173686.1">
    <property type="nucleotide sequence ID" value="NZ_CP045119.1"/>
</dbReference>
<dbReference type="Gene3D" id="3.30.1330.120">
    <property type="entry name" value="2-methylcitrate dehydratase PrpD"/>
    <property type="match status" value="1"/>
</dbReference>
<organism evidence="4 5">
    <name type="scientific">Rubrobacter tropicus</name>
    <dbReference type="NCBI Taxonomy" id="2653851"/>
    <lineage>
        <taxon>Bacteria</taxon>
        <taxon>Bacillati</taxon>
        <taxon>Actinomycetota</taxon>
        <taxon>Rubrobacteria</taxon>
        <taxon>Rubrobacterales</taxon>
        <taxon>Rubrobacteraceae</taxon>
        <taxon>Rubrobacter</taxon>
    </lineage>
</organism>
<evidence type="ECO:0000313" key="5">
    <source>
        <dbReference type="Proteomes" id="UP000501452"/>
    </source>
</evidence>
<dbReference type="Pfam" id="PF19305">
    <property type="entry name" value="MmgE_PrpD_C"/>
    <property type="match status" value="1"/>
</dbReference>
<evidence type="ECO:0000256" key="1">
    <source>
        <dbReference type="ARBA" id="ARBA00006174"/>
    </source>
</evidence>
<dbReference type="Proteomes" id="UP000501452">
    <property type="component" value="Chromosome"/>
</dbReference>
<feature type="domain" description="MmgE/PrpD C-terminal" evidence="3">
    <location>
        <begin position="274"/>
        <end position="444"/>
    </location>
</feature>
<dbReference type="KEGG" id="rub:GBA63_03960"/>
<protein>
    <submittedName>
        <fullName evidence="4">MmgE/PrpD family protein</fullName>
    </submittedName>
</protein>
<keyword evidence="5" id="KW-1185">Reference proteome</keyword>
<comment type="similarity">
    <text evidence="1">Belongs to the PrpD family.</text>
</comment>
<dbReference type="Gene3D" id="1.10.4100.10">
    <property type="entry name" value="2-methylcitrate dehydratase PrpD"/>
    <property type="match status" value="1"/>
</dbReference>
<feature type="domain" description="MmgE/PrpD N-terminal" evidence="2">
    <location>
        <begin position="12"/>
        <end position="254"/>
    </location>
</feature>
<evidence type="ECO:0000313" key="4">
    <source>
        <dbReference type="EMBL" id="QIN81890.1"/>
    </source>
</evidence>
<dbReference type="InterPro" id="IPR045337">
    <property type="entry name" value="MmgE_PrpD_C"/>
</dbReference>
<reference evidence="4 5" key="1">
    <citation type="submission" date="2019-10" db="EMBL/GenBank/DDBJ databases">
        <title>Rubrobacter sp nov SCSIO 52090 isolated from a deep-sea sediment in the South China Sea.</title>
        <authorList>
            <person name="Chen R.W."/>
        </authorList>
    </citation>
    <scope>NUCLEOTIDE SEQUENCE [LARGE SCALE GENOMIC DNA]</scope>
    <source>
        <strain evidence="4 5">SCSIO 52909</strain>
    </source>
</reference>
<dbReference type="EMBL" id="CP045119">
    <property type="protein sequence ID" value="QIN81890.1"/>
    <property type="molecule type" value="Genomic_DNA"/>
</dbReference>